<accession>A0A9P6WQR2</accession>
<dbReference type="Proteomes" id="UP000697127">
    <property type="component" value="Unassembled WGS sequence"/>
</dbReference>
<evidence type="ECO:0000256" key="1">
    <source>
        <dbReference type="ARBA" id="ARBA00004173"/>
    </source>
</evidence>
<dbReference type="EMBL" id="PUHW01000030">
    <property type="protein sequence ID" value="KAG0690493.1"/>
    <property type="molecule type" value="Genomic_DNA"/>
</dbReference>
<dbReference type="AlphaFoldDB" id="A0A9P6WQR2"/>
<organism evidence="5 6">
    <name type="scientific">Pichia californica</name>
    <dbReference type="NCBI Taxonomy" id="460514"/>
    <lineage>
        <taxon>Eukaryota</taxon>
        <taxon>Fungi</taxon>
        <taxon>Dikarya</taxon>
        <taxon>Ascomycota</taxon>
        <taxon>Saccharomycotina</taxon>
        <taxon>Pichiomycetes</taxon>
        <taxon>Pichiales</taxon>
        <taxon>Pichiaceae</taxon>
        <taxon>Pichia</taxon>
    </lineage>
</organism>
<dbReference type="PANTHER" id="PTHR28163:SF1">
    <property type="entry name" value="PROTEIN PET117 HOMOLOG, MITOCHONDRIAL"/>
    <property type="match status" value="1"/>
</dbReference>
<sequence length="90" mass="10264">MSKASKITLAVSTLCSVATISAVYYMAEFEKDQLQEGPIKDRERLERRALNTKQQANLEDYEKQKQIYAELEKTQPLTGEVIQGIDSPKR</sequence>
<keyword evidence="6" id="KW-1185">Reference proteome</keyword>
<dbReference type="Pfam" id="PF15786">
    <property type="entry name" value="PET117"/>
    <property type="match status" value="1"/>
</dbReference>
<evidence type="ECO:0000256" key="2">
    <source>
        <dbReference type="ARBA" id="ARBA00008197"/>
    </source>
</evidence>
<comment type="subcellular location">
    <subcellularLocation>
        <location evidence="1">Mitochondrion</location>
    </subcellularLocation>
</comment>
<dbReference type="InterPro" id="IPR031568">
    <property type="entry name" value="Pet117"/>
</dbReference>
<keyword evidence="3" id="KW-0809">Transit peptide</keyword>
<evidence type="ECO:0000256" key="4">
    <source>
        <dbReference type="ARBA" id="ARBA00023128"/>
    </source>
</evidence>
<name>A0A9P6WQR2_9ASCO</name>
<evidence type="ECO:0000313" key="6">
    <source>
        <dbReference type="Proteomes" id="UP000697127"/>
    </source>
</evidence>
<comment type="caution">
    <text evidence="5">The sequence shown here is derived from an EMBL/GenBank/DDBJ whole genome shotgun (WGS) entry which is preliminary data.</text>
</comment>
<proteinExistence type="inferred from homology"/>
<evidence type="ECO:0000313" key="5">
    <source>
        <dbReference type="EMBL" id="KAG0690493.1"/>
    </source>
</evidence>
<gene>
    <name evidence="5" type="ORF">C6P40_002738</name>
</gene>
<dbReference type="GO" id="GO:0033617">
    <property type="term" value="P:mitochondrial respiratory chain complex IV assembly"/>
    <property type="evidence" value="ECO:0007669"/>
    <property type="project" value="TreeGrafter"/>
</dbReference>
<keyword evidence="4" id="KW-0496">Mitochondrion</keyword>
<dbReference type="GO" id="GO:0005739">
    <property type="term" value="C:mitochondrion"/>
    <property type="evidence" value="ECO:0007669"/>
    <property type="project" value="UniProtKB-SubCell"/>
</dbReference>
<reference evidence="5" key="1">
    <citation type="submission" date="2020-11" db="EMBL/GenBank/DDBJ databases">
        <title>Kefir isolates.</title>
        <authorList>
            <person name="Marcisauskas S."/>
            <person name="Kim Y."/>
            <person name="Blasche S."/>
        </authorList>
    </citation>
    <scope>NUCLEOTIDE SEQUENCE</scope>
    <source>
        <strain evidence="5">Olga-1</strain>
    </source>
</reference>
<comment type="similarity">
    <text evidence="2">Belongs to the PET117 family.</text>
</comment>
<protein>
    <submittedName>
        <fullName evidence="5">Uncharacterized protein</fullName>
    </submittedName>
</protein>
<dbReference type="PANTHER" id="PTHR28163">
    <property type="entry name" value="PROTEIN PET117 HOMOLOG, MITOCHONDRIAL"/>
    <property type="match status" value="1"/>
</dbReference>
<evidence type="ECO:0000256" key="3">
    <source>
        <dbReference type="ARBA" id="ARBA00022946"/>
    </source>
</evidence>